<reference evidence="2" key="2">
    <citation type="journal article" date="2019" name="IMA Fungus">
        <title>Genome sequencing and comparison of five Tilletia species to identify candidate genes for the detection of regulated species infecting wheat.</title>
        <authorList>
            <person name="Nguyen H.D.T."/>
            <person name="Sultana T."/>
            <person name="Kesanakurti P."/>
            <person name="Hambleton S."/>
        </authorList>
    </citation>
    <scope>NUCLEOTIDE SEQUENCE</scope>
    <source>
        <strain evidence="2">DAOMC 236416</strain>
    </source>
</reference>
<keyword evidence="3" id="KW-1185">Reference proteome</keyword>
<comment type="caution">
    <text evidence="2">The sequence shown here is derived from an EMBL/GenBank/DDBJ whole genome shotgun (WGS) entry which is preliminary data.</text>
</comment>
<feature type="region of interest" description="Disordered" evidence="1">
    <location>
        <begin position="1"/>
        <end position="63"/>
    </location>
</feature>
<evidence type="ECO:0000313" key="2">
    <source>
        <dbReference type="EMBL" id="KAE8238931.1"/>
    </source>
</evidence>
<name>A0A177SZC9_9BASI</name>
<sequence length="319" mass="32261">MAAITSASISPSLPSTASSSSPFTPTCGSTSSRTTPSSTVAASDCSISPGPSLHTPIPPIPLPPTSAAPCTPYGGIVAALRSHAVDEESTAAGRLNGPLSPSATQGLPPFNPIPRSLVESTLAVSPEAMAPIGDEQRLISGADSAILACQRSQTDVSMGMVVADVAISRVRDAWIGLRRDSLMHSISHHADTRTSLPPGRPVGATGKPRSSSLPSVASSSACDQPQSRQTTCQTHAQNSSTSAGVASANLALARISAALRLHSSAQLPYFPPDCAFSSHPIDTKPDRVLCAASACPATSVISALISKNSCAVLTAGAPL</sequence>
<feature type="compositionally biased region" description="Low complexity" evidence="1">
    <location>
        <begin position="210"/>
        <end position="220"/>
    </location>
</feature>
<protein>
    <submittedName>
        <fullName evidence="2">Uncharacterized protein</fullName>
    </submittedName>
</protein>
<gene>
    <name evidence="2" type="ORF">A4X13_0g8320</name>
</gene>
<dbReference type="EMBL" id="LWDF02001386">
    <property type="protein sequence ID" value="KAE8238931.1"/>
    <property type="molecule type" value="Genomic_DNA"/>
</dbReference>
<dbReference type="Proteomes" id="UP000077521">
    <property type="component" value="Unassembled WGS sequence"/>
</dbReference>
<reference evidence="2" key="1">
    <citation type="submission" date="2016-04" db="EMBL/GenBank/DDBJ databases">
        <authorList>
            <person name="Nguyen H.D."/>
            <person name="Samba Siva P."/>
            <person name="Cullis J."/>
            <person name="Levesque C.A."/>
            <person name="Hambleton S."/>
        </authorList>
    </citation>
    <scope>NUCLEOTIDE SEQUENCE</scope>
    <source>
        <strain evidence="2">DAOMC 236416</strain>
    </source>
</reference>
<feature type="region of interest" description="Disordered" evidence="1">
    <location>
        <begin position="189"/>
        <end position="238"/>
    </location>
</feature>
<feature type="compositionally biased region" description="Polar residues" evidence="1">
    <location>
        <begin position="221"/>
        <end position="238"/>
    </location>
</feature>
<dbReference type="AlphaFoldDB" id="A0A177SZC9"/>
<evidence type="ECO:0000313" key="3">
    <source>
        <dbReference type="Proteomes" id="UP000077521"/>
    </source>
</evidence>
<organism evidence="2 3">
    <name type="scientific">Tilletia indica</name>
    <dbReference type="NCBI Taxonomy" id="43049"/>
    <lineage>
        <taxon>Eukaryota</taxon>
        <taxon>Fungi</taxon>
        <taxon>Dikarya</taxon>
        <taxon>Basidiomycota</taxon>
        <taxon>Ustilaginomycotina</taxon>
        <taxon>Exobasidiomycetes</taxon>
        <taxon>Tilletiales</taxon>
        <taxon>Tilletiaceae</taxon>
        <taxon>Tilletia</taxon>
    </lineage>
</organism>
<feature type="compositionally biased region" description="Low complexity" evidence="1">
    <location>
        <begin position="1"/>
        <end position="55"/>
    </location>
</feature>
<feature type="region of interest" description="Disordered" evidence="1">
    <location>
        <begin position="88"/>
        <end position="107"/>
    </location>
</feature>
<proteinExistence type="predicted"/>
<evidence type="ECO:0000256" key="1">
    <source>
        <dbReference type="SAM" id="MobiDB-lite"/>
    </source>
</evidence>
<accession>A0A177SZC9</accession>